<organism evidence="2 3">
    <name type="scientific">Bradyrhizobium algeriense</name>
    <dbReference type="NCBI Taxonomy" id="634784"/>
    <lineage>
        <taxon>Bacteria</taxon>
        <taxon>Pseudomonadati</taxon>
        <taxon>Pseudomonadota</taxon>
        <taxon>Alphaproteobacteria</taxon>
        <taxon>Hyphomicrobiales</taxon>
        <taxon>Nitrobacteraceae</taxon>
        <taxon>Bradyrhizobium</taxon>
    </lineage>
</organism>
<gene>
    <name evidence="2" type="ORF">V1286_001691</name>
</gene>
<comment type="caution">
    <text evidence="2">The sequence shown here is derived from an EMBL/GenBank/DDBJ whole genome shotgun (WGS) entry which is preliminary data.</text>
</comment>
<sequence>MADEAFALSPISARATLPREEDYAAIAEAFMETSRGRWFLTEYAKRNRNADTRMVLDAVARIEQSLTAQREENLEREASLQREEGLSAQQAAEAVAAAAAAQERLTEALAAIRSSVEAAEESAVEALDSLALEQRLAPVRKGARVLREIAWRLREIGNDGRICDLIDSQVTVIEKGTDQFSSEEARAALRAAFAALQGRLVEFGDDDRSSLVAETETAAPSSADPEMAAAAETAEATLAQQAAEAPSASRAKPAEAMLAAVEAVLTQTETPPAAAAEEAALQQAAVQNAGPQDADLQDADLQDPDLQDADAQDEAVLDMIAMEMGAPDPISDDEIAEAVAEQVRLAEPAPIAPAIIAKAPEPVAVPALPPVQRVVQVVQPPPPPAAVPVPPAPMEVSLGSTIIASGMLRKPVTAANDPLAPIRRMSQAEKIAFFS</sequence>
<evidence type="ECO:0000313" key="3">
    <source>
        <dbReference type="Proteomes" id="UP001364224"/>
    </source>
</evidence>
<protein>
    <submittedName>
        <fullName evidence="2">Uncharacterized protein</fullName>
    </submittedName>
</protein>
<evidence type="ECO:0000313" key="2">
    <source>
        <dbReference type="EMBL" id="MEH2554162.1"/>
    </source>
</evidence>
<proteinExistence type="predicted"/>
<reference evidence="2 3" key="1">
    <citation type="submission" date="2024-02" db="EMBL/GenBank/DDBJ databases">
        <title>Adaptive strategies in a cosmopolitan and abundant soil bacterium.</title>
        <authorList>
            <person name="Carini P."/>
        </authorList>
    </citation>
    <scope>NUCLEOTIDE SEQUENCE [LARGE SCALE GENOMIC DNA]</scope>
    <source>
        <strain evidence="2 3">AZCC 1608</strain>
    </source>
</reference>
<name>A0ABU8B6K3_9BRAD</name>
<dbReference type="Proteomes" id="UP001364224">
    <property type="component" value="Unassembled WGS sequence"/>
</dbReference>
<dbReference type="EMBL" id="JAZHRV010000001">
    <property type="protein sequence ID" value="MEH2554162.1"/>
    <property type="molecule type" value="Genomic_DNA"/>
</dbReference>
<feature type="compositionally biased region" description="Low complexity" evidence="1">
    <location>
        <begin position="269"/>
        <end position="285"/>
    </location>
</feature>
<evidence type="ECO:0000256" key="1">
    <source>
        <dbReference type="SAM" id="MobiDB-lite"/>
    </source>
</evidence>
<keyword evidence="3" id="KW-1185">Reference proteome</keyword>
<dbReference type="RefSeq" id="WP_334478827.1">
    <property type="nucleotide sequence ID" value="NZ_JAZHRV010000001.1"/>
</dbReference>
<accession>A0ABU8B6K3</accession>
<feature type="region of interest" description="Disordered" evidence="1">
    <location>
        <begin position="269"/>
        <end position="299"/>
    </location>
</feature>